<feature type="non-terminal residue" evidence="3">
    <location>
        <position position="1"/>
    </location>
</feature>
<feature type="binding site" evidence="1">
    <location>
        <position position="55"/>
    </location>
    <ligand>
        <name>ATP</name>
        <dbReference type="ChEBI" id="CHEBI:30616"/>
    </ligand>
</feature>
<evidence type="ECO:0000313" key="3">
    <source>
        <dbReference type="EMBL" id="KRY05500.1"/>
    </source>
</evidence>
<protein>
    <recommendedName>
        <fullName evidence="2">Protein kinase domain-containing protein</fullName>
    </recommendedName>
</protein>
<evidence type="ECO:0000313" key="4">
    <source>
        <dbReference type="Proteomes" id="UP000054653"/>
    </source>
</evidence>
<dbReference type="STRING" id="45882.A0A0V0YZC7"/>
<sequence>LFAVLRLMPMLSHNLHFPEVIDNKWQILQRLGAGGFGTVYEVSEVGDEESRYAAK</sequence>
<feature type="non-terminal residue" evidence="3">
    <location>
        <position position="55"/>
    </location>
</feature>
<dbReference type="Proteomes" id="UP000054653">
    <property type="component" value="Unassembled WGS sequence"/>
</dbReference>
<dbReference type="GO" id="GO:0005524">
    <property type="term" value="F:ATP binding"/>
    <property type="evidence" value="ECO:0007669"/>
    <property type="project" value="UniProtKB-UniRule"/>
</dbReference>
<dbReference type="InterPro" id="IPR011009">
    <property type="entry name" value="Kinase-like_dom_sf"/>
</dbReference>
<evidence type="ECO:0000256" key="1">
    <source>
        <dbReference type="PROSITE-ProRule" id="PRU10141"/>
    </source>
</evidence>
<keyword evidence="4" id="KW-1185">Reference proteome</keyword>
<feature type="domain" description="Protein kinase" evidence="2">
    <location>
        <begin position="25"/>
        <end position="55"/>
    </location>
</feature>
<reference evidence="3 4" key="1">
    <citation type="submission" date="2015-01" db="EMBL/GenBank/DDBJ databases">
        <title>Evolution of Trichinella species and genotypes.</title>
        <authorList>
            <person name="Korhonen P.K."/>
            <person name="Edoardo P."/>
            <person name="Giuseppe L.R."/>
            <person name="Gasser R.B."/>
        </authorList>
    </citation>
    <scope>NUCLEOTIDE SEQUENCE [LARGE SCALE GENOMIC DNA]</scope>
    <source>
        <strain evidence="3">ISS120</strain>
    </source>
</reference>
<evidence type="ECO:0000259" key="2">
    <source>
        <dbReference type="PROSITE" id="PS50011"/>
    </source>
</evidence>
<dbReference type="PROSITE" id="PS50011">
    <property type="entry name" value="PROTEIN_KINASE_DOM"/>
    <property type="match status" value="1"/>
</dbReference>
<dbReference type="EMBL" id="JYDI01004965">
    <property type="protein sequence ID" value="KRY05500.1"/>
    <property type="molecule type" value="Genomic_DNA"/>
</dbReference>
<name>A0A0V0YZC7_TRIBR</name>
<dbReference type="PROSITE" id="PS00107">
    <property type="entry name" value="PROTEIN_KINASE_ATP"/>
    <property type="match status" value="1"/>
</dbReference>
<organism evidence="3 4">
    <name type="scientific">Trichinella britovi</name>
    <name type="common">Parasitic roundworm</name>
    <dbReference type="NCBI Taxonomy" id="45882"/>
    <lineage>
        <taxon>Eukaryota</taxon>
        <taxon>Metazoa</taxon>
        <taxon>Ecdysozoa</taxon>
        <taxon>Nematoda</taxon>
        <taxon>Enoplea</taxon>
        <taxon>Dorylaimia</taxon>
        <taxon>Trichinellida</taxon>
        <taxon>Trichinellidae</taxon>
        <taxon>Trichinella</taxon>
    </lineage>
</organism>
<dbReference type="GO" id="GO:0004672">
    <property type="term" value="F:protein kinase activity"/>
    <property type="evidence" value="ECO:0007669"/>
    <property type="project" value="InterPro"/>
</dbReference>
<accession>A0A0V0YZC7</accession>
<comment type="caution">
    <text evidence="3">The sequence shown here is derived from an EMBL/GenBank/DDBJ whole genome shotgun (WGS) entry which is preliminary data.</text>
</comment>
<proteinExistence type="predicted"/>
<dbReference type="Gene3D" id="3.30.200.20">
    <property type="entry name" value="Phosphorylase Kinase, domain 1"/>
    <property type="match status" value="1"/>
</dbReference>
<dbReference type="AlphaFoldDB" id="A0A0V0YZC7"/>
<dbReference type="InterPro" id="IPR000719">
    <property type="entry name" value="Prot_kinase_dom"/>
</dbReference>
<gene>
    <name evidence="3" type="ORF">T03_498</name>
</gene>
<keyword evidence="1" id="KW-0067">ATP-binding</keyword>
<dbReference type="InterPro" id="IPR017441">
    <property type="entry name" value="Protein_kinase_ATP_BS"/>
</dbReference>
<dbReference type="SUPFAM" id="SSF56112">
    <property type="entry name" value="Protein kinase-like (PK-like)"/>
    <property type="match status" value="1"/>
</dbReference>
<keyword evidence="1" id="KW-0547">Nucleotide-binding</keyword>